<feature type="non-terminal residue" evidence="3">
    <location>
        <position position="1"/>
    </location>
</feature>
<feature type="transmembrane region" description="Helical" evidence="1">
    <location>
        <begin position="23"/>
        <end position="41"/>
    </location>
</feature>
<dbReference type="Proteomes" id="UP000218334">
    <property type="component" value="Unassembled WGS sequence"/>
</dbReference>
<keyword evidence="1" id="KW-0812">Transmembrane</keyword>
<evidence type="ECO:0000256" key="1">
    <source>
        <dbReference type="SAM" id="Phobius"/>
    </source>
</evidence>
<feature type="domain" description="DUF6535" evidence="2">
    <location>
        <begin position="1"/>
        <end position="184"/>
    </location>
</feature>
<keyword evidence="1" id="KW-0472">Membrane</keyword>
<reference evidence="4" key="1">
    <citation type="journal article" date="2017" name="Nat. Ecol. Evol.">
        <title>Genome expansion and lineage-specific genetic innovations in the forest pathogenic fungi Armillaria.</title>
        <authorList>
            <person name="Sipos G."/>
            <person name="Prasanna A.N."/>
            <person name="Walter M.C."/>
            <person name="O'Connor E."/>
            <person name="Balint B."/>
            <person name="Krizsan K."/>
            <person name="Kiss B."/>
            <person name="Hess J."/>
            <person name="Varga T."/>
            <person name="Slot J."/>
            <person name="Riley R."/>
            <person name="Boka B."/>
            <person name="Rigling D."/>
            <person name="Barry K."/>
            <person name="Lee J."/>
            <person name="Mihaltcheva S."/>
            <person name="LaButti K."/>
            <person name="Lipzen A."/>
            <person name="Waldron R."/>
            <person name="Moloney N.M."/>
            <person name="Sperisen C."/>
            <person name="Kredics L."/>
            <person name="Vagvoelgyi C."/>
            <person name="Patrignani A."/>
            <person name="Fitzpatrick D."/>
            <person name="Nagy I."/>
            <person name="Doyle S."/>
            <person name="Anderson J.B."/>
            <person name="Grigoriev I.V."/>
            <person name="Gueldener U."/>
            <person name="Muensterkoetter M."/>
            <person name="Nagy L.G."/>
        </authorList>
    </citation>
    <scope>NUCLEOTIDE SEQUENCE [LARGE SCALE GENOMIC DNA]</scope>
    <source>
        <strain evidence="4">28-4</strain>
    </source>
</reference>
<sequence>WDFYNHEARAADKDMLKHWHDDMSTLLIAGLFSAVLTAFIIEFYRKLEPDYTAISACQQYTMSINIQALLNASLNLPVEPIYDAADPMTGFQPSPTIVWTVGLWFSALACSISVVVLAWLVKLWFLAYMKGMNSGNAYDCAHRRQYRHDALLAWKVPAIVAALPVLIHMTITLFLIGLVILLWSQINSPAAYTVLVITVLMILAYSITTALPLFYEACPYKN</sequence>
<keyword evidence="4" id="KW-1185">Reference proteome</keyword>
<dbReference type="AlphaFoldDB" id="A0A2H3BE17"/>
<keyword evidence="1" id="KW-1133">Transmembrane helix</keyword>
<organism evidence="3 4">
    <name type="scientific">Armillaria solidipes</name>
    <dbReference type="NCBI Taxonomy" id="1076256"/>
    <lineage>
        <taxon>Eukaryota</taxon>
        <taxon>Fungi</taxon>
        <taxon>Dikarya</taxon>
        <taxon>Basidiomycota</taxon>
        <taxon>Agaricomycotina</taxon>
        <taxon>Agaricomycetes</taxon>
        <taxon>Agaricomycetidae</taxon>
        <taxon>Agaricales</taxon>
        <taxon>Marasmiineae</taxon>
        <taxon>Physalacriaceae</taxon>
        <taxon>Armillaria</taxon>
    </lineage>
</organism>
<evidence type="ECO:0000313" key="4">
    <source>
        <dbReference type="Proteomes" id="UP000218334"/>
    </source>
</evidence>
<feature type="transmembrane region" description="Helical" evidence="1">
    <location>
        <begin position="152"/>
        <end position="184"/>
    </location>
</feature>
<feature type="non-terminal residue" evidence="3">
    <location>
        <position position="222"/>
    </location>
</feature>
<dbReference type="InterPro" id="IPR045338">
    <property type="entry name" value="DUF6535"/>
</dbReference>
<evidence type="ECO:0000313" key="3">
    <source>
        <dbReference type="EMBL" id="PBK69089.1"/>
    </source>
</evidence>
<accession>A0A2H3BE17</accession>
<proteinExistence type="predicted"/>
<feature type="transmembrane region" description="Helical" evidence="1">
    <location>
        <begin position="97"/>
        <end position="121"/>
    </location>
</feature>
<dbReference type="STRING" id="1076256.A0A2H3BE17"/>
<name>A0A2H3BE17_9AGAR</name>
<dbReference type="EMBL" id="KZ293430">
    <property type="protein sequence ID" value="PBK69089.1"/>
    <property type="molecule type" value="Genomic_DNA"/>
</dbReference>
<evidence type="ECO:0000259" key="2">
    <source>
        <dbReference type="Pfam" id="PF20153"/>
    </source>
</evidence>
<feature type="transmembrane region" description="Helical" evidence="1">
    <location>
        <begin position="190"/>
        <end position="215"/>
    </location>
</feature>
<protein>
    <recommendedName>
        <fullName evidence="2">DUF6535 domain-containing protein</fullName>
    </recommendedName>
</protein>
<dbReference type="Pfam" id="PF20153">
    <property type="entry name" value="DUF6535"/>
    <property type="match status" value="1"/>
</dbReference>
<gene>
    <name evidence="3" type="ORF">ARMSODRAFT_846541</name>
</gene>